<gene>
    <name evidence="2" type="ORF">LCGC14_2540450</name>
</gene>
<reference evidence="2" key="1">
    <citation type="journal article" date="2015" name="Nature">
        <title>Complex archaea that bridge the gap between prokaryotes and eukaryotes.</title>
        <authorList>
            <person name="Spang A."/>
            <person name="Saw J.H."/>
            <person name="Jorgensen S.L."/>
            <person name="Zaremba-Niedzwiedzka K."/>
            <person name="Martijn J."/>
            <person name="Lind A.E."/>
            <person name="van Eijk R."/>
            <person name="Schleper C."/>
            <person name="Guy L."/>
            <person name="Ettema T.J."/>
        </authorList>
    </citation>
    <scope>NUCLEOTIDE SEQUENCE</scope>
</reference>
<dbReference type="EMBL" id="LAZR01041446">
    <property type="protein sequence ID" value="KKL11968.1"/>
    <property type="molecule type" value="Genomic_DNA"/>
</dbReference>
<dbReference type="AlphaFoldDB" id="A0A0F9DIY0"/>
<feature type="region of interest" description="Disordered" evidence="1">
    <location>
        <begin position="1"/>
        <end position="108"/>
    </location>
</feature>
<feature type="compositionally biased region" description="Basic and acidic residues" evidence="1">
    <location>
        <begin position="48"/>
        <end position="84"/>
    </location>
</feature>
<feature type="compositionally biased region" description="Polar residues" evidence="1">
    <location>
        <begin position="29"/>
        <end position="42"/>
    </location>
</feature>
<evidence type="ECO:0000256" key="1">
    <source>
        <dbReference type="SAM" id="MobiDB-lite"/>
    </source>
</evidence>
<comment type="caution">
    <text evidence="2">The sequence shown here is derived from an EMBL/GenBank/DDBJ whole genome shotgun (WGS) entry which is preliminary data.</text>
</comment>
<name>A0A0F9DIY0_9ZZZZ</name>
<evidence type="ECO:0000313" key="2">
    <source>
        <dbReference type="EMBL" id="KKL11968.1"/>
    </source>
</evidence>
<feature type="compositionally biased region" description="Basic and acidic residues" evidence="1">
    <location>
        <begin position="98"/>
        <end position="108"/>
    </location>
</feature>
<sequence>MIFNRHSNEYRDGKRDGERAYSDLDYDRSQYSSYGSEKQCNYTAGFDQAREDARYQERMDEERREEERQEERAAEQRSRQRQEEQEYEEQMYYEQQQENDRQSEEPTP</sequence>
<accession>A0A0F9DIY0</accession>
<feature type="compositionally biased region" description="Basic and acidic residues" evidence="1">
    <location>
        <begin position="1"/>
        <end position="28"/>
    </location>
</feature>
<proteinExistence type="predicted"/>
<organism evidence="2">
    <name type="scientific">marine sediment metagenome</name>
    <dbReference type="NCBI Taxonomy" id="412755"/>
    <lineage>
        <taxon>unclassified sequences</taxon>
        <taxon>metagenomes</taxon>
        <taxon>ecological metagenomes</taxon>
    </lineage>
</organism>
<protein>
    <submittedName>
        <fullName evidence="2">Uncharacterized protein</fullName>
    </submittedName>
</protein>